<dbReference type="GO" id="GO:0031676">
    <property type="term" value="C:plasma membrane-derived thylakoid membrane"/>
    <property type="evidence" value="ECO:0007669"/>
    <property type="project" value="UniProtKB-SubCell"/>
</dbReference>
<evidence type="ECO:0000256" key="1">
    <source>
        <dbReference type="HAMAP-Rule" id="MF_01481"/>
    </source>
</evidence>
<accession>A0A1U7HFH4</accession>
<dbReference type="PROSITE" id="PS51257">
    <property type="entry name" value="PROKAR_LIPOPROTEIN"/>
    <property type="match status" value="1"/>
</dbReference>
<keyword evidence="1" id="KW-0793">Thylakoid</keyword>
<dbReference type="GO" id="GO:0010207">
    <property type="term" value="P:photosystem II assembly"/>
    <property type="evidence" value="ECO:0007669"/>
    <property type="project" value="UniProtKB-UniRule"/>
</dbReference>
<comment type="similarity">
    <text evidence="1">Belongs to the Psb27 family.</text>
</comment>
<dbReference type="Pfam" id="PF13326">
    <property type="entry name" value="PSII_Pbs27"/>
    <property type="match status" value="1"/>
</dbReference>
<dbReference type="Gene3D" id="1.20.58.810">
    <property type="entry name" value="Photosystem II Pbs27"/>
    <property type="match status" value="1"/>
</dbReference>
<dbReference type="GO" id="GO:0009523">
    <property type="term" value="C:photosystem II"/>
    <property type="evidence" value="ECO:0007669"/>
    <property type="project" value="InterPro"/>
</dbReference>
<comment type="caution">
    <text evidence="2">The sequence shown here is derived from an EMBL/GenBank/DDBJ whole genome shotgun (WGS) entry which is preliminary data.</text>
</comment>
<dbReference type="AlphaFoldDB" id="A0A1U7HFH4"/>
<proteinExistence type="inferred from homology"/>
<comment type="subunit">
    <text evidence="1">Monomer. Forms a complex with a monomeric, partially assembled PSII. This is probably the complex in which D1 is assembled and/or replaced.</text>
</comment>
<dbReference type="RefSeq" id="WP_073599924.1">
    <property type="nucleotide sequence ID" value="NZ_MRCB01000014.1"/>
</dbReference>
<keyword evidence="3" id="KW-1185">Reference proteome</keyword>
<dbReference type="PANTHER" id="PTHR34041">
    <property type="entry name" value="PHOTOSYSTEM II REPAIR PROTEIN PSB27-H1, CHLOROPLASTIC"/>
    <property type="match status" value="1"/>
</dbReference>
<name>A0A1U7HFH4_9CYAN</name>
<comment type="subcellular location">
    <subcellularLocation>
        <location evidence="1">Cellular thylakoid membrane</location>
        <topology evidence="1">Lipid-anchor</topology>
        <orientation evidence="1">Lumenal side</orientation>
    </subcellularLocation>
    <text evidence="1">Associated with PSII on the lumenal side of the thylakoid membrane.</text>
</comment>
<sequence>MHLKSYLSRFLALVLVVVVGLYGCSSSPGGLTGNYSQDTLNVIETLTTAIDLSPDAPNKAEIQSLARQQINDYIARYRRKDKSDGLRSFTTMQTALNSLAGYYTAYGNRPLPEKLKSRLKQEFKQAQLAVERGI</sequence>
<dbReference type="STRING" id="1921803.NIES593_12620"/>
<dbReference type="GO" id="GO:0031977">
    <property type="term" value="C:thylakoid lumen"/>
    <property type="evidence" value="ECO:0007669"/>
    <property type="project" value="UniProtKB-UniRule"/>
</dbReference>
<dbReference type="InterPro" id="IPR038450">
    <property type="entry name" value="PSII_Psb27_sf"/>
</dbReference>
<dbReference type="PANTHER" id="PTHR34041:SF1">
    <property type="entry name" value="PHOTOSYSTEM II REPAIR PROTEIN PSB27-H1, CHLOROPLASTIC"/>
    <property type="match status" value="1"/>
</dbReference>
<dbReference type="NCBIfam" id="TIGR03044">
    <property type="entry name" value="PS_II_psb27"/>
    <property type="match status" value="1"/>
</dbReference>
<dbReference type="OrthoDB" id="541086at2"/>
<dbReference type="InterPro" id="IPR025585">
    <property type="entry name" value="PSII_Psb27"/>
</dbReference>
<dbReference type="Proteomes" id="UP000186868">
    <property type="component" value="Unassembled WGS sequence"/>
</dbReference>
<keyword evidence="1" id="KW-0732">Signal</keyword>
<gene>
    <name evidence="1" type="primary">psb27</name>
    <name evidence="2" type="ORF">NIES593_12620</name>
</gene>
<organism evidence="2 3">
    <name type="scientific">Hydrococcus rivularis NIES-593</name>
    <dbReference type="NCBI Taxonomy" id="1921803"/>
    <lineage>
        <taxon>Bacteria</taxon>
        <taxon>Bacillati</taxon>
        <taxon>Cyanobacteriota</taxon>
        <taxon>Cyanophyceae</taxon>
        <taxon>Pleurocapsales</taxon>
        <taxon>Hydrococcaceae</taxon>
        <taxon>Hydrococcus</taxon>
    </lineage>
</organism>
<evidence type="ECO:0000313" key="2">
    <source>
        <dbReference type="EMBL" id="OKH22314.1"/>
    </source>
</evidence>
<reference evidence="2 3" key="1">
    <citation type="submission" date="2016-11" db="EMBL/GenBank/DDBJ databases">
        <title>Draft Genome Sequences of Nine Cyanobacterial Strains from Diverse Habitats.</title>
        <authorList>
            <person name="Zhu T."/>
            <person name="Hou S."/>
            <person name="Lu X."/>
            <person name="Hess W.R."/>
        </authorList>
    </citation>
    <scope>NUCLEOTIDE SEQUENCE [LARGE SCALE GENOMIC DNA]</scope>
    <source>
        <strain evidence="2 3">NIES-593</strain>
    </source>
</reference>
<protein>
    <recommendedName>
        <fullName evidence="1">Photosystem II lipoprotein Psb27</fullName>
    </recommendedName>
    <alternativeName>
        <fullName evidence="1">Photosystem II 11 kDa protein</fullName>
    </alternativeName>
</protein>
<evidence type="ECO:0000313" key="3">
    <source>
        <dbReference type="Proteomes" id="UP000186868"/>
    </source>
</evidence>
<dbReference type="GO" id="GO:0010206">
    <property type="term" value="P:photosystem II repair"/>
    <property type="evidence" value="ECO:0007669"/>
    <property type="project" value="UniProtKB-UniRule"/>
</dbReference>
<keyword evidence="1" id="KW-0472">Membrane</keyword>
<comment type="function">
    <text evidence="1">Plays a role in the repair and/or biogenesis of the calcium-manganese-oxide cluster on the lumenal face of the thylakoid membrane. Its presence in a photosystem II (PSII) preparation prevents binding of some small extrinsic subunits and thus assembly of calcium-manganese-oxide cluster.</text>
</comment>
<dbReference type="InterPro" id="IPR017488">
    <property type="entry name" value="PSII_Psb27_cyano_bac"/>
</dbReference>
<dbReference type="HAMAP" id="MF_01481">
    <property type="entry name" value="PSII_Psb27"/>
    <property type="match status" value="1"/>
</dbReference>
<keyword evidence="1" id="KW-0564">Palmitate</keyword>
<dbReference type="EMBL" id="MRCB01000014">
    <property type="protein sequence ID" value="OKH22314.1"/>
    <property type="molecule type" value="Genomic_DNA"/>
</dbReference>
<keyword evidence="1" id="KW-0449">Lipoprotein</keyword>